<keyword evidence="3" id="KW-1185">Reference proteome</keyword>
<protein>
    <submittedName>
        <fullName evidence="2">Uncharacterized protein</fullName>
    </submittedName>
</protein>
<sequence length="250" mass="27922">MMTSEPVIHSARSQDAHNPFTLVRCCCRHVRTQDIVKPMVILSFVVFLATSIVLGLAVLTASFFPLVFGAIVYGLLFQAIFRMNNKTWVLAYVVYEAFCVGLLLVLVTTSIMVLMDSSKASSSNPKNEAEIKKDRKIVLDYAILFTVLIILKLYFTMVFYNFYKYLGFAQARMRQVQAQYVNGGVHINADQIFPPPPPVFTPSNLPADHPTRDPSYGYAIPHINSSLTQVPNYGDALSMRKEPPPASSMA</sequence>
<organism evidence="2 3">
    <name type="scientific">Steinernema carpocapsae</name>
    <name type="common">Entomopathogenic nematode</name>
    <dbReference type="NCBI Taxonomy" id="34508"/>
    <lineage>
        <taxon>Eukaryota</taxon>
        <taxon>Metazoa</taxon>
        <taxon>Ecdysozoa</taxon>
        <taxon>Nematoda</taxon>
        <taxon>Chromadorea</taxon>
        <taxon>Rhabditida</taxon>
        <taxon>Tylenchina</taxon>
        <taxon>Panagrolaimomorpha</taxon>
        <taxon>Strongyloidoidea</taxon>
        <taxon>Steinernematidae</taxon>
        <taxon>Steinernema</taxon>
    </lineage>
</organism>
<reference evidence="2 3" key="1">
    <citation type="journal article" date="2015" name="Genome Biol.">
        <title>Comparative genomics of Steinernema reveals deeply conserved gene regulatory networks.</title>
        <authorList>
            <person name="Dillman A.R."/>
            <person name="Macchietto M."/>
            <person name="Porter C.F."/>
            <person name="Rogers A."/>
            <person name="Williams B."/>
            <person name="Antoshechkin I."/>
            <person name="Lee M.M."/>
            <person name="Goodwin Z."/>
            <person name="Lu X."/>
            <person name="Lewis E.E."/>
            <person name="Goodrich-Blair H."/>
            <person name="Stock S.P."/>
            <person name="Adams B.J."/>
            <person name="Sternberg P.W."/>
            <person name="Mortazavi A."/>
        </authorList>
    </citation>
    <scope>NUCLEOTIDE SEQUENCE [LARGE SCALE GENOMIC DNA]</scope>
    <source>
        <strain evidence="2 3">ALL</strain>
    </source>
</reference>
<keyword evidence="1" id="KW-1133">Transmembrane helix</keyword>
<evidence type="ECO:0000313" key="2">
    <source>
        <dbReference type="EMBL" id="TKR95753.1"/>
    </source>
</evidence>
<reference evidence="2 3" key="2">
    <citation type="journal article" date="2019" name="G3 (Bethesda)">
        <title>Hybrid Assembly of the Genome of the Entomopathogenic Nematode Steinernema carpocapsae Identifies the X-Chromosome.</title>
        <authorList>
            <person name="Serra L."/>
            <person name="Macchietto M."/>
            <person name="Macias-Munoz A."/>
            <person name="McGill C.J."/>
            <person name="Rodriguez I.M."/>
            <person name="Rodriguez B."/>
            <person name="Murad R."/>
            <person name="Mortazavi A."/>
        </authorList>
    </citation>
    <scope>NUCLEOTIDE SEQUENCE [LARGE SCALE GENOMIC DNA]</scope>
    <source>
        <strain evidence="2 3">ALL</strain>
    </source>
</reference>
<keyword evidence="1" id="KW-0472">Membrane</keyword>
<accession>A0A4U5PH49</accession>
<feature type="transmembrane region" description="Helical" evidence="1">
    <location>
        <begin position="38"/>
        <end position="57"/>
    </location>
</feature>
<feature type="transmembrane region" description="Helical" evidence="1">
    <location>
        <begin position="141"/>
        <end position="163"/>
    </location>
</feature>
<evidence type="ECO:0000256" key="1">
    <source>
        <dbReference type="SAM" id="Phobius"/>
    </source>
</evidence>
<proteinExistence type="predicted"/>
<keyword evidence="1" id="KW-0812">Transmembrane</keyword>
<dbReference type="Proteomes" id="UP000298663">
    <property type="component" value="Unassembled WGS sequence"/>
</dbReference>
<feature type="transmembrane region" description="Helical" evidence="1">
    <location>
        <begin position="63"/>
        <end position="81"/>
    </location>
</feature>
<gene>
    <name evidence="2" type="ORF">L596_009879</name>
</gene>
<comment type="caution">
    <text evidence="2">The sequence shown here is derived from an EMBL/GenBank/DDBJ whole genome shotgun (WGS) entry which is preliminary data.</text>
</comment>
<dbReference type="OrthoDB" id="5795757at2759"/>
<feature type="transmembrane region" description="Helical" evidence="1">
    <location>
        <begin position="93"/>
        <end position="115"/>
    </location>
</feature>
<dbReference type="EMBL" id="AZBU02000002">
    <property type="protein sequence ID" value="TKR95753.1"/>
    <property type="molecule type" value="Genomic_DNA"/>
</dbReference>
<dbReference type="AlphaFoldDB" id="A0A4U5PH49"/>
<name>A0A4U5PH49_STECR</name>
<evidence type="ECO:0000313" key="3">
    <source>
        <dbReference type="Proteomes" id="UP000298663"/>
    </source>
</evidence>